<dbReference type="RefSeq" id="WP_096882509.1">
    <property type="nucleotide sequence ID" value="NZ_CP023482.1"/>
</dbReference>
<feature type="transmembrane region" description="Helical" evidence="6">
    <location>
        <begin position="405"/>
        <end position="425"/>
    </location>
</feature>
<evidence type="ECO:0000256" key="3">
    <source>
        <dbReference type="ARBA" id="ARBA00022692"/>
    </source>
</evidence>
<dbReference type="EMBL" id="CP023482">
    <property type="protein sequence ID" value="ATH95981.1"/>
    <property type="molecule type" value="Genomic_DNA"/>
</dbReference>
<protein>
    <submittedName>
        <fullName evidence="8">Copper-binding protein</fullName>
    </submittedName>
</protein>
<dbReference type="InterPro" id="IPR008457">
    <property type="entry name" value="Cu-R_CopD_dom"/>
</dbReference>
<feature type="transmembrane region" description="Helical" evidence="6">
    <location>
        <begin position="498"/>
        <end position="517"/>
    </location>
</feature>
<evidence type="ECO:0000256" key="5">
    <source>
        <dbReference type="ARBA" id="ARBA00023136"/>
    </source>
</evidence>
<sequence length="609" mass="62256">MSRAHSRAVLAALIIALVALAGGTALALAGARYAAGDAEILLVNAGRATEALLPVSAALAAVAGALTLGGSILAGWLLDTSPDSGAWSARARARAMTIAFTSAIVWTLLLVVQFILAYSLSSGQPLFSAHFGSDIGVFAASDLGVWSMTAIVAAALASAVGVSGTSARTARATTLTALGAIVAKGMTGHAAGSVSHESATSSMFFHLLAFSAWVGPLLVLQFLPALEPGDEPAMRRTIGRFSSLALVAWIALAVSGLLAILARLSAISELLTHPYGQLGLAKALLLLALGACGYAQRRVLARRTTLGRSGFRELALFEILLMGAAIGLAAAMSSAPPPAQNIPPPATPAGILTTYALPPDPRSLAVLAEVRPDIFAIGASILALTWLFMRGIACGVSATERRWRILALVFYPLLASSALAVYSRVLFSAHLALALALAILPGSALGMGVSDAALAKVRGVLSKRRALAFALSLVPALTLACAYLIPALMRRLLESHPANLGLDLAMIACGALLVVLVRAGQKWAFGTGLAGIVLVLAVMALTSYAIAPSWFGATGRTWLADTLRDQHCGASVAGVVTVLYGAAVFAASALTSRKSRARSTGAPAGVRGR</sequence>
<feature type="transmembrane region" description="Helical" evidence="6">
    <location>
        <begin position="278"/>
        <end position="295"/>
    </location>
</feature>
<feature type="transmembrane region" description="Helical" evidence="6">
    <location>
        <begin position="172"/>
        <end position="191"/>
    </location>
</feature>
<feature type="transmembrane region" description="Helical" evidence="6">
    <location>
        <begin position="203"/>
        <end position="223"/>
    </location>
</feature>
<evidence type="ECO:0000259" key="7">
    <source>
        <dbReference type="Pfam" id="PF05425"/>
    </source>
</evidence>
<comment type="subcellular location">
    <subcellularLocation>
        <location evidence="1">Cell membrane</location>
        <topology evidence="1">Multi-pass membrane protein</topology>
    </subcellularLocation>
</comment>
<organism evidence="8 9">
    <name type="scientific">Dermabacter jinjuensis</name>
    <dbReference type="NCBI Taxonomy" id="1667168"/>
    <lineage>
        <taxon>Bacteria</taxon>
        <taxon>Bacillati</taxon>
        <taxon>Actinomycetota</taxon>
        <taxon>Actinomycetes</taxon>
        <taxon>Micrococcales</taxon>
        <taxon>Dermabacteraceae</taxon>
        <taxon>Dermabacter</taxon>
    </lineage>
</organism>
<name>A0ABM6PJQ7_9MICO</name>
<gene>
    <name evidence="8" type="ORF">COP05_01880</name>
</gene>
<dbReference type="Proteomes" id="UP000815698">
    <property type="component" value="Chromosome"/>
</dbReference>
<evidence type="ECO:0000313" key="9">
    <source>
        <dbReference type="Proteomes" id="UP000815698"/>
    </source>
</evidence>
<dbReference type="PANTHER" id="PTHR34820:SF4">
    <property type="entry name" value="INNER MEMBRANE PROTEIN YEBZ"/>
    <property type="match status" value="1"/>
</dbReference>
<feature type="transmembrane region" description="Helical" evidence="6">
    <location>
        <begin position="466"/>
        <end position="486"/>
    </location>
</feature>
<feature type="transmembrane region" description="Helical" evidence="6">
    <location>
        <begin position="51"/>
        <end position="78"/>
    </location>
</feature>
<keyword evidence="9" id="KW-1185">Reference proteome</keyword>
<feature type="transmembrane region" description="Helical" evidence="6">
    <location>
        <begin position="244"/>
        <end position="266"/>
    </location>
</feature>
<feature type="transmembrane region" description="Helical" evidence="6">
    <location>
        <begin position="98"/>
        <end position="118"/>
    </location>
</feature>
<evidence type="ECO:0000256" key="2">
    <source>
        <dbReference type="ARBA" id="ARBA00022475"/>
    </source>
</evidence>
<accession>A0ABM6PJQ7</accession>
<dbReference type="InterPro" id="IPR032694">
    <property type="entry name" value="CopC/D"/>
</dbReference>
<keyword evidence="2" id="KW-1003">Cell membrane</keyword>
<keyword evidence="3 6" id="KW-0812">Transmembrane</keyword>
<evidence type="ECO:0000256" key="4">
    <source>
        <dbReference type="ARBA" id="ARBA00022989"/>
    </source>
</evidence>
<feature type="transmembrane region" description="Helical" evidence="6">
    <location>
        <begin position="138"/>
        <end position="160"/>
    </location>
</feature>
<keyword evidence="5 6" id="KW-0472">Membrane</keyword>
<feature type="transmembrane region" description="Helical" evidence="6">
    <location>
        <begin position="431"/>
        <end position="454"/>
    </location>
</feature>
<feature type="domain" description="Copper resistance protein D" evidence="7">
    <location>
        <begin position="236"/>
        <end position="331"/>
    </location>
</feature>
<evidence type="ECO:0000256" key="1">
    <source>
        <dbReference type="ARBA" id="ARBA00004651"/>
    </source>
</evidence>
<proteinExistence type="predicted"/>
<evidence type="ECO:0000256" key="6">
    <source>
        <dbReference type="SAM" id="Phobius"/>
    </source>
</evidence>
<feature type="transmembrane region" description="Helical" evidence="6">
    <location>
        <begin position="571"/>
        <end position="590"/>
    </location>
</feature>
<dbReference type="Pfam" id="PF05425">
    <property type="entry name" value="CopD"/>
    <property type="match status" value="1"/>
</dbReference>
<feature type="transmembrane region" description="Helical" evidence="6">
    <location>
        <begin position="529"/>
        <end position="551"/>
    </location>
</feature>
<keyword evidence="4 6" id="KW-1133">Transmembrane helix</keyword>
<reference evidence="8 9" key="1">
    <citation type="journal article" date="2016" name="Int. J. Syst. Evol. Microbiol.">
        <title>Dermabacter jinjuensis sp. nov., a novel species of the genus Dermabacter isolated from a clinical specimen.</title>
        <authorList>
            <person name="Park Y.K."/>
            <person name="Lee K.M."/>
            <person name="Lee W.K."/>
            <person name="Cho M.J."/>
            <person name="Lee H.S."/>
            <person name="Cho Y.G."/>
            <person name="Lee Y.C."/>
            <person name="Lee W.K."/>
            <person name="Seong W.K."/>
            <person name="Hwang K.J."/>
        </authorList>
    </citation>
    <scope>NUCLEOTIDE SEQUENCE [LARGE SCALE GENOMIC DNA]</scope>
    <source>
        <strain evidence="8 9">32T</strain>
    </source>
</reference>
<feature type="transmembrane region" description="Helical" evidence="6">
    <location>
        <begin position="315"/>
        <end position="335"/>
    </location>
</feature>
<feature type="transmembrane region" description="Helical" evidence="6">
    <location>
        <begin position="374"/>
        <end position="393"/>
    </location>
</feature>
<evidence type="ECO:0000313" key="8">
    <source>
        <dbReference type="EMBL" id="ATH95981.1"/>
    </source>
</evidence>
<dbReference type="PANTHER" id="PTHR34820">
    <property type="entry name" value="INNER MEMBRANE PROTEIN YEBZ"/>
    <property type="match status" value="1"/>
</dbReference>